<organism evidence="3 4">
    <name type="scientific">Purpureocillium takamizusanense</name>
    <dbReference type="NCBI Taxonomy" id="2060973"/>
    <lineage>
        <taxon>Eukaryota</taxon>
        <taxon>Fungi</taxon>
        <taxon>Dikarya</taxon>
        <taxon>Ascomycota</taxon>
        <taxon>Pezizomycotina</taxon>
        <taxon>Sordariomycetes</taxon>
        <taxon>Hypocreomycetidae</taxon>
        <taxon>Hypocreales</taxon>
        <taxon>Ophiocordycipitaceae</taxon>
        <taxon>Purpureocillium</taxon>
    </lineage>
</organism>
<feature type="compositionally biased region" description="Gly residues" evidence="1">
    <location>
        <begin position="190"/>
        <end position="201"/>
    </location>
</feature>
<evidence type="ECO:0000313" key="3">
    <source>
        <dbReference type="EMBL" id="UNI14351.1"/>
    </source>
</evidence>
<dbReference type="CDD" id="cd02859">
    <property type="entry name" value="E_set_AMPKbeta_like_N"/>
    <property type="match status" value="1"/>
</dbReference>
<dbReference type="Pfam" id="PF16561">
    <property type="entry name" value="AMPK1_CBM"/>
    <property type="match status" value="1"/>
</dbReference>
<feature type="region of interest" description="Disordered" evidence="1">
    <location>
        <begin position="176"/>
        <end position="201"/>
    </location>
</feature>
<dbReference type="GeneID" id="72062951"/>
<reference evidence="3" key="1">
    <citation type="submission" date="2021-11" db="EMBL/GenBank/DDBJ databases">
        <title>Purpureocillium_takamizusanense_genome.</title>
        <authorList>
            <person name="Nguyen N.-H."/>
        </authorList>
    </citation>
    <scope>NUCLEOTIDE SEQUENCE</scope>
    <source>
        <strain evidence="3">PT3</strain>
    </source>
</reference>
<keyword evidence="4" id="KW-1185">Reference proteome</keyword>
<feature type="compositionally biased region" description="Polar residues" evidence="1">
    <location>
        <begin position="328"/>
        <end position="340"/>
    </location>
</feature>
<dbReference type="Proteomes" id="UP000829364">
    <property type="component" value="Chromosome 1"/>
</dbReference>
<dbReference type="InterPro" id="IPR013783">
    <property type="entry name" value="Ig-like_fold"/>
</dbReference>
<feature type="domain" description="AMP-activated protein kinase glycogen-binding" evidence="2">
    <location>
        <begin position="8"/>
        <end position="96"/>
    </location>
</feature>
<feature type="compositionally biased region" description="Polar residues" evidence="1">
    <location>
        <begin position="303"/>
        <end position="320"/>
    </location>
</feature>
<dbReference type="KEGG" id="ptkz:JDV02_000987"/>
<protein>
    <recommendedName>
        <fullName evidence="2">AMP-activated protein kinase glycogen-binding domain-containing protein</fullName>
    </recommendedName>
</protein>
<evidence type="ECO:0000256" key="1">
    <source>
        <dbReference type="SAM" id="MobiDB-lite"/>
    </source>
</evidence>
<proteinExistence type="predicted"/>
<evidence type="ECO:0000259" key="2">
    <source>
        <dbReference type="Pfam" id="PF16561"/>
    </source>
</evidence>
<dbReference type="Gene3D" id="2.60.40.10">
    <property type="entry name" value="Immunoglobulins"/>
    <property type="match status" value="1"/>
</dbReference>
<dbReference type="RefSeq" id="XP_047837832.1">
    <property type="nucleotide sequence ID" value="XM_047981871.1"/>
</dbReference>
<dbReference type="InterPro" id="IPR032640">
    <property type="entry name" value="AMPK1_CBM"/>
</dbReference>
<name>A0A9Q8Q7Y9_9HYPO</name>
<feature type="compositionally biased region" description="Polar residues" evidence="1">
    <location>
        <begin position="99"/>
        <end position="110"/>
    </location>
</feature>
<feature type="region of interest" description="Disordered" evidence="1">
    <location>
        <begin position="285"/>
        <end position="388"/>
    </location>
</feature>
<dbReference type="InterPro" id="IPR014756">
    <property type="entry name" value="Ig_E-set"/>
</dbReference>
<dbReference type="SUPFAM" id="SSF81296">
    <property type="entry name" value="E set domains"/>
    <property type="match status" value="1"/>
</dbReference>
<dbReference type="OrthoDB" id="5350410at2759"/>
<feature type="region of interest" description="Disordered" evidence="1">
    <location>
        <begin position="98"/>
        <end position="141"/>
    </location>
</feature>
<sequence length="388" mass="41127">MSSDPALVTISYRQPGTQPPVFVAGSFSDPPWQLRQMHCTAVDAEENHFTIQVLVQSGHEYIYKFKVGDDSDWVVDKHASIATQSDGSPANVLKVPGVTDTSAGSLQTPLEATERKGASSPHPGLRGTLAGAPSGPTKSHVAKALSVETQAPREGSQTPIEVVAKTAAEVADTAALLDDPESTAPDGSGTTYGHGGLTGNEGGDDLKTPLFAHECFGAYEFVEDGLDHHDVSDKVPKCMDPEFSLSDYETGGIDPGDPTLERFPCDRPSVMDALRKIQSCTDEHRFQLEEPSIDSRASRRTSVDSSDGTASMGSLSPTSTRRTENRLSHSSFGHNKSALSLGSIAEEPKAGELGPSKPQHARKAVDVVVHGQAVSPPTDDDEALTMKV</sequence>
<accession>A0A9Q8Q7Y9</accession>
<dbReference type="AlphaFoldDB" id="A0A9Q8Q7Y9"/>
<evidence type="ECO:0000313" key="4">
    <source>
        <dbReference type="Proteomes" id="UP000829364"/>
    </source>
</evidence>
<feature type="compositionally biased region" description="Acidic residues" evidence="1">
    <location>
        <begin position="378"/>
        <end position="388"/>
    </location>
</feature>
<gene>
    <name evidence="3" type="ORF">JDV02_000987</name>
</gene>
<dbReference type="EMBL" id="CP086354">
    <property type="protein sequence ID" value="UNI14351.1"/>
    <property type="molecule type" value="Genomic_DNA"/>
</dbReference>